<evidence type="ECO:0000256" key="1">
    <source>
        <dbReference type="SAM" id="MobiDB-lite"/>
    </source>
</evidence>
<feature type="compositionally biased region" description="Pro residues" evidence="1">
    <location>
        <begin position="43"/>
        <end position="59"/>
    </location>
</feature>
<protein>
    <submittedName>
        <fullName evidence="4">Mucin-2-like</fullName>
    </submittedName>
</protein>
<accession>A0AAV1G9A3</accession>
<feature type="domain" description="C-type lectin" evidence="3">
    <location>
        <begin position="107"/>
        <end position="216"/>
    </location>
</feature>
<dbReference type="Proteomes" id="UP001178508">
    <property type="component" value="Chromosome 12"/>
</dbReference>
<dbReference type="PROSITE" id="PS50041">
    <property type="entry name" value="C_TYPE_LECTIN_2"/>
    <property type="match status" value="1"/>
</dbReference>
<feature type="compositionally biased region" description="Polar residues" evidence="1">
    <location>
        <begin position="33"/>
        <end position="42"/>
    </location>
</feature>
<feature type="signal peptide" evidence="2">
    <location>
        <begin position="1"/>
        <end position="19"/>
    </location>
</feature>
<feature type="compositionally biased region" description="Pro residues" evidence="1">
    <location>
        <begin position="66"/>
        <end position="89"/>
    </location>
</feature>
<dbReference type="InterPro" id="IPR016186">
    <property type="entry name" value="C-type_lectin-like/link_sf"/>
</dbReference>
<evidence type="ECO:0000313" key="4">
    <source>
        <dbReference type="EMBL" id="CAJ1069649.1"/>
    </source>
</evidence>
<keyword evidence="5" id="KW-1185">Reference proteome</keyword>
<feature type="region of interest" description="Disordered" evidence="1">
    <location>
        <begin position="32"/>
        <end position="97"/>
    </location>
</feature>
<evidence type="ECO:0000259" key="3">
    <source>
        <dbReference type="PROSITE" id="PS50041"/>
    </source>
</evidence>
<evidence type="ECO:0000313" key="5">
    <source>
        <dbReference type="Proteomes" id="UP001178508"/>
    </source>
</evidence>
<reference evidence="4" key="1">
    <citation type="submission" date="2023-08" db="EMBL/GenBank/DDBJ databases">
        <authorList>
            <person name="Alioto T."/>
            <person name="Alioto T."/>
            <person name="Gomez Garrido J."/>
        </authorList>
    </citation>
    <scope>NUCLEOTIDE SEQUENCE</scope>
</reference>
<dbReference type="InterPro" id="IPR016187">
    <property type="entry name" value="CTDL_fold"/>
</dbReference>
<keyword evidence="2" id="KW-0732">Signal</keyword>
<gene>
    <name evidence="4" type="ORF">XNOV1_A038859</name>
</gene>
<dbReference type="AlphaFoldDB" id="A0AAV1G9A3"/>
<dbReference type="InterPro" id="IPR001304">
    <property type="entry name" value="C-type_lectin-like"/>
</dbReference>
<feature type="chain" id="PRO_5043729392" evidence="2">
    <location>
        <begin position="20"/>
        <end position="220"/>
    </location>
</feature>
<dbReference type="CDD" id="cd00037">
    <property type="entry name" value="CLECT"/>
    <property type="match status" value="1"/>
</dbReference>
<name>A0AAV1G9A3_XYRNO</name>
<proteinExistence type="predicted"/>
<dbReference type="SUPFAM" id="SSF56436">
    <property type="entry name" value="C-type lectin-like"/>
    <property type="match status" value="1"/>
</dbReference>
<organism evidence="4 5">
    <name type="scientific">Xyrichtys novacula</name>
    <name type="common">Pearly razorfish</name>
    <name type="synonym">Hemipteronotus novacula</name>
    <dbReference type="NCBI Taxonomy" id="13765"/>
    <lineage>
        <taxon>Eukaryota</taxon>
        <taxon>Metazoa</taxon>
        <taxon>Chordata</taxon>
        <taxon>Craniata</taxon>
        <taxon>Vertebrata</taxon>
        <taxon>Euteleostomi</taxon>
        <taxon>Actinopterygii</taxon>
        <taxon>Neopterygii</taxon>
        <taxon>Teleostei</taxon>
        <taxon>Neoteleostei</taxon>
        <taxon>Acanthomorphata</taxon>
        <taxon>Eupercaria</taxon>
        <taxon>Labriformes</taxon>
        <taxon>Labridae</taxon>
        <taxon>Xyrichtys</taxon>
    </lineage>
</organism>
<dbReference type="EMBL" id="OY660875">
    <property type="protein sequence ID" value="CAJ1069649.1"/>
    <property type="molecule type" value="Genomic_DNA"/>
</dbReference>
<evidence type="ECO:0000256" key="2">
    <source>
        <dbReference type="SAM" id="SignalP"/>
    </source>
</evidence>
<dbReference type="Gene3D" id="3.10.100.10">
    <property type="entry name" value="Mannose-Binding Protein A, subunit A"/>
    <property type="match status" value="1"/>
</dbReference>
<sequence length="220" mass="23627">MNLSTLSLCLCTTLALTRAIAIPGDYCNDNPPWETSSDNNPITVPPPSDEGDKPAPPPSTDGGEPTTPPLPDQPTTTTPPPPTTPPPNPDDNFGGWSPSCPNGWQMFSIRCLLYIQEKMSYDSAEGNCRSNGGTLVAAVEQFGADIQKVLQSGGHMNGHVWVKGCSTDDHSWDWSTFDFSDYGHREPSCIRITSGVKASACLNRKQCEASLPSICSIIIM</sequence>